<feature type="domain" description="N-acetyltransferase" evidence="1">
    <location>
        <begin position="1"/>
        <end position="148"/>
    </location>
</feature>
<accession>A0A222FPB7</accession>
<dbReference type="GO" id="GO:0016747">
    <property type="term" value="F:acyltransferase activity, transferring groups other than amino-acyl groups"/>
    <property type="evidence" value="ECO:0007669"/>
    <property type="project" value="InterPro"/>
</dbReference>
<evidence type="ECO:0000313" key="3">
    <source>
        <dbReference type="Proteomes" id="UP000202440"/>
    </source>
</evidence>
<dbReference type="Proteomes" id="UP000202440">
    <property type="component" value="Chromosome"/>
</dbReference>
<sequence>MIIKPELDVDGDVHMQIQQLRNEAFPDHAVPRSYFKQLPHYRALRFHEQQLIATMGLDYRVMSVGDEVIKVLGIIDLCVAREYRGQGIAGSMLEQLSDMASERDVDFLLLMADQPEFYQRHGFLEQEQHSQWLKIREHKHYGIAHECLYDMMVKPISGKPWPTGNLDWLGYMY</sequence>
<dbReference type="PROSITE" id="PS51186">
    <property type="entry name" value="GNAT"/>
    <property type="match status" value="1"/>
</dbReference>
<evidence type="ECO:0000259" key="1">
    <source>
        <dbReference type="PROSITE" id="PS51186"/>
    </source>
</evidence>
<protein>
    <submittedName>
        <fullName evidence="2">GNAT family N-acetyltransferase</fullName>
    </submittedName>
</protein>
<dbReference type="OrthoDB" id="6683715at2"/>
<keyword evidence="3" id="KW-1185">Reference proteome</keyword>
<evidence type="ECO:0000313" key="2">
    <source>
        <dbReference type="EMBL" id="ASP40858.1"/>
    </source>
</evidence>
<dbReference type="InterPro" id="IPR016181">
    <property type="entry name" value="Acyl_CoA_acyltransferase"/>
</dbReference>
<gene>
    <name evidence="2" type="ORF">CHH28_07265</name>
</gene>
<organism evidence="2 3">
    <name type="scientific">Bacterioplanes sanyensis</name>
    <dbReference type="NCBI Taxonomy" id="1249553"/>
    <lineage>
        <taxon>Bacteria</taxon>
        <taxon>Pseudomonadati</taxon>
        <taxon>Pseudomonadota</taxon>
        <taxon>Gammaproteobacteria</taxon>
        <taxon>Oceanospirillales</taxon>
        <taxon>Oceanospirillaceae</taxon>
        <taxon>Bacterioplanes</taxon>
    </lineage>
</organism>
<dbReference type="Gene3D" id="3.40.630.30">
    <property type="match status" value="1"/>
</dbReference>
<keyword evidence="2" id="KW-0808">Transferase</keyword>
<dbReference type="KEGG" id="bsan:CHH28_07265"/>
<dbReference type="CDD" id="cd04301">
    <property type="entry name" value="NAT_SF"/>
    <property type="match status" value="1"/>
</dbReference>
<dbReference type="SUPFAM" id="SSF55729">
    <property type="entry name" value="Acyl-CoA N-acyltransferases (Nat)"/>
    <property type="match status" value="1"/>
</dbReference>
<proteinExistence type="predicted"/>
<dbReference type="AlphaFoldDB" id="A0A222FPB7"/>
<dbReference type="Pfam" id="PF13527">
    <property type="entry name" value="Acetyltransf_9"/>
    <property type="match status" value="1"/>
</dbReference>
<name>A0A222FPB7_9GAMM</name>
<dbReference type="RefSeq" id="WP_094062010.1">
    <property type="nucleotide sequence ID" value="NZ_CP022530.1"/>
</dbReference>
<dbReference type="EMBL" id="CP022530">
    <property type="protein sequence ID" value="ASP40858.1"/>
    <property type="molecule type" value="Genomic_DNA"/>
</dbReference>
<dbReference type="InterPro" id="IPR000182">
    <property type="entry name" value="GNAT_dom"/>
</dbReference>
<reference evidence="2 3" key="1">
    <citation type="submission" date="2017-07" db="EMBL/GenBank/DDBJ databases">
        <title>Annotated genome sequence of Bacterioplanes sanyensis isolated from Red Sea.</title>
        <authorList>
            <person name="Rehman Z.U."/>
        </authorList>
    </citation>
    <scope>NUCLEOTIDE SEQUENCE [LARGE SCALE GENOMIC DNA]</scope>
    <source>
        <strain evidence="2 3">NV9</strain>
    </source>
</reference>